<protein>
    <submittedName>
        <fullName evidence="1">Uncharacterized protein</fullName>
    </submittedName>
</protein>
<reference evidence="1" key="1">
    <citation type="journal article" date="2014" name="Front. Microbiol.">
        <title>High frequency of phylogenetically diverse reductive dehalogenase-homologous genes in deep subseafloor sedimentary metagenomes.</title>
        <authorList>
            <person name="Kawai M."/>
            <person name="Futagami T."/>
            <person name="Toyoda A."/>
            <person name="Takaki Y."/>
            <person name="Nishi S."/>
            <person name="Hori S."/>
            <person name="Arai W."/>
            <person name="Tsubouchi T."/>
            <person name="Morono Y."/>
            <person name="Uchiyama I."/>
            <person name="Ito T."/>
            <person name="Fujiyama A."/>
            <person name="Inagaki F."/>
            <person name="Takami H."/>
        </authorList>
    </citation>
    <scope>NUCLEOTIDE SEQUENCE</scope>
    <source>
        <strain evidence="1">Expedition CK06-06</strain>
    </source>
</reference>
<organism evidence="1">
    <name type="scientific">marine sediment metagenome</name>
    <dbReference type="NCBI Taxonomy" id="412755"/>
    <lineage>
        <taxon>unclassified sequences</taxon>
        <taxon>metagenomes</taxon>
        <taxon>ecological metagenomes</taxon>
    </lineage>
</organism>
<accession>X0TQ81</accession>
<dbReference type="EMBL" id="BARS01014661">
    <property type="protein sequence ID" value="GAF95693.1"/>
    <property type="molecule type" value="Genomic_DNA"/>
</dbReference>
<sequence>NESMLAGYKELANLVRIELARTSKDQWFIPTLEGLNP</sequence>
<gene>
    <name evidence="1" type="ORF">S01H1_24521</name>
</gene>
<feature type="non-terminal residue" evidence="1">
    <location>
        <position position="1"/>
    </location>
</feature>
<dbReference type="AlphaFoldDB" id="X0TQ81"/>
<name>X0TQ81_9ZZZZ</name>
<evidence type="ECO:0000313" key="1">
    <source>
        <dbReference type="EMBL" id="GAF95693.1"/>
    </source>
</evidence>
<comment type="caution">
    <text evidence="1">The sequence shown here is derived from an EMBL/GenBank/DDBJ whole genome shotgun (WGS) entry which is preliminary data.</text>
</comment>
<proteinExistence type="predicted"/>